<dbReference type="GO" id="GO:0000166">
    <property type="term" value="F:nucleotide binding"/>
    <property type="evidence" value="ECO:0007669"/>
    <property type="project" value="UniProtKB-KW"/>
</dbReference>
<dbReference type="InterPro" id="IPR005249">
    <property type="entry name" value="YqeK"/>
</dbReference>
<dbReference type="InterPro" id="IPR006674">
    <property type="entry name" value="HD_domain"/>
</dbReference>
<reference evidence="9" key="1">
    <citation type="submission" date="2017-04" db="EMBL/GenBank/DDBJ databases">
        <title>Function of individual gut microbiota members based on whole genome sequencing of pure cultures obtained from chicken caecum.</title>
        <authorList>
            <person name="Medvecky M."/>
            <person name="Cejkova D."/>
            <person name="Polansky O."/>
            <person name="Karasova D."/>
            <person name="Kubasova T."/>
            <person name="Cizek A."/>
            <person name="Rychlik I."/>
        </authorList>
    </citation>
    <scope>NUCLEOTIDE SEQUENCE [LARGE SCALE GENOMIC DNA]</scope>
    <source>
        <strain evidence="9">An5</strain>
    </source>
</reference>
<dbReference type="CDD" id="cd00077">
    <property type="entry name" value="HDc"/>
    <property type="match status" value="1"/>
</dbReference>
<dbReference type="EC" id="3.6.1.41" evidence="1"/>
<organism evidence="8 9">
    <name type="scientific">[Collinsella] massiliensis</name>
    <dbReference type="NCBI Taxonomy" id="1232426"/>
    <lineage>
        <taxon>Bacteria</taxon>
        <taxon>Bacillati</taxon>
        <taxon>Actinomycetota</taxon>
        <taxon>Coriobacteriia</taxon>
        <taxon>Coriobacteriales</taxon>
        <taxon>Coriobacteriaceae</taxon>
        <taxon>Enorma</taxon>
    </lineage>
</organism>
<evidence type="ECO:0000256" key="6">
    <source>
        <dbReference type="ARBA" id="ARBA00049417"/>
    </source>
</evidence>
<dbReference type="GO" id="GO:0008803">
    <property type="term" value="F:bis(5'-nucleosyl)-tetraphosphatase (symmetrical) activity"/>
    <property type="evidence" value="ECO:0007669"/>
    <property type="project" value="UniProtKB-EC"/>
</dbReference>
<comment type="caution">
    <text evidence="8">The sequence shown here is derived from an EMBL/GenBank/DDBJ whole genome shotgun (WGS) entry which is preliminary data.</text>
</comment>
<dbReference type="EMBL" id="NFIE01000007">
    <property type="protein sequence ID" value="OUN88918.1"/>
    <property type="molecule type" value="Genomic_DNA"/>
</dbReference>
<evidence type="ECO:0000256" key="4">
    <source>
        <dbReference type="ARBA" id="ARBA00022801"/>
    </source>
</evidence>
<dbReference type="SUPFAM" id="SSF109604">
    <property type="entry name" value="HD-domain/PDEase-like"/>
    <property type="match status" value="1"/>
</dbReference>
<feature type="domain" description="HD" evidence="7">
    <location>
        <begin position="39"/>
        <end position="154"/>
    </location>
</feature>
<proteinExistence type="predicted"/>
<accession>A0A1Y3XX72</accession>
<dbReference type="PANTHER" id="PTHR35795">
    <property type="entry name" value="SLR1885 PROTEIN"/>
    <property type="match status" value="1"/>
</dbReference>
<evidence type="ECO:0000256" key="1">
    <source>
        <dbReference type="ARBA" id="ARBA00012506"/>
    </source>
</evidence>
<keyword evidence="9" id="KW-1185">Reference proteome</keyword>
<dbReference type="SMART" id="SM00471">
    <property type="entry name" value="HDc"/>
    <property type="match status" value="1"/>
</dbReference>
<dbReference type="AlphaFoldDB" id="A0A1Y3XX72"/>
<keyword evidence="2" id="KW-0479">Metal-binding</keyword>
<dbReference type="OrthoDB" id="3172589at2"/>
<keyword evidence="3" id="KW-0547">Nucleotide-binding</keyword>
<dbReference type="InterPro" id="IPR003607">
    <property type="entry name" value="HD/PDEase_dom"/>
</dbReference>
<keyword evidence="5" id="KW-0408">Iron</keyword>
<dbReference type="Pfam" id="PF01966">
    <property type="entry name" value="HD"/>
    <property type="match status" value="1"/>
</dbReference>
<dbReference type="Gene3D" id="1.10.3210.10">
    <property type="entry name" value="Hypothetical protein af1432"/>
    <property type="match status" value="1"/>
</dbReference>
<dbReference type="PROSITE" id="PS51831">
    <property type="entry name" value="HD"/>
    <property type="match status" value="1"/>
</dbReference>
<dbReference type="PANTHER" id="PTHR35795:SF1">
    <property type="entry name" value="BIS(5'-NUCLEOSYL)-TETRAPHOSPHATASE, SYMMETRICAL"/>
    <property type="match status" value="1"/>
</dbReference>
<name>A0A1Y3XX72_9ACTN</name>
<comment type="catalytic activity">
    <reaction evidence="6">
        <text>P(1),P(4)-bis(5'-adenosyl) tetraphosphate + H2O = 2 ADP + 2 H(+)</text>
        <dbReference type="Rhea" id="RHEA:24252"/>
        <dbReference type="ChEBI" id="CHEBI:15377"/>
        <dbReference type="ChEBI" id="CHEBI:15378"/>
        <dbReference type="ChEBI" id="CHEBI:58141"/>
        <dbReference type="ChEBI" id="CHEBI:456216"/>
        <dbReference type="EC" id="3.6.1.41"/>
    </reaction>
</comment>
<evidence type="ECO:0000259" key="7">
    <source>
        <dbReference type="PROSITE" id="PS51831"/>
    </source>
</evidence>
<dbReference type="InterPro" id="IPR051094">
    <property type="entry name" value="Diverse_Catalytic_Enzymes"/>
</dbReference>
<dbReference type="GO" id="GO:0046872">
    <property type="term" value="F:metal ion binding"/>
    <property type="evidence" value="ECO:0007669"/>
    <property type="project" value="UniProtKB-KW"/>
</dbReference>
<dbReference type="Proteomes" id="UP000195781">
    <property type="component" value="Unassembled WGS sequence"/>
</dbReference>
<gene>
    <name evidence="8" type="ORF">B5G02_03925</name>
</gene>
<dbReference type="RefSeq" id="WP_094335274.1">
    <property type="nucleotide sequence ID" value="NZ_NFIE01000007.1"/>
</dbReference>
<evidence type="ECO:0000256" key="2">
    <source>
        <dbReference type="ARBA" id="ARBA00022723"/>
    </source>
</evidence>
<evidence type="ECO:0000256" key="5">
    <source>
        <dbReference type="ARBA" id="ARBA00023004"/>
    </source>
</evidence>
<keyword evidence="4" id="KW-0378">Hydrolase</keyword>
<sequence>MGEEGMSVARALGFSGEELAALERIEELLRVRMKDARKRYRHSLGVAETACRLARAYEVDPFLATAAGLLHDWDKVLPDEELVSRAIRYHIEIAGSPALAAPLLHGPVAARELPELFGELPGSVFQAIARHTVGAPDMAPLDMVVFVADAIEPNRRGDYADALRAQVGEVSLTELFFACFTQGLVYVLQTGRYLYPTAIDIYNRYALARPDAGAGTR</sequence>
<dbReference type="NCBIfam" id="TIGR00488">
    <property type="entry name" value="bis(5'-nucleosyl)-tetraphosphatase (symmetrical) YqeK"/>
    <property type="match status" value="1"/>
</dbReference>
<evidence type="ECO:0000313" key="8">
    <source>
        <dbReference type="EMBL" id="OUN88918.1"/>
    </source>
</evidence>
<protein>
    <recommendedName>
        <fullName evidence="1">bis(5'-nucleosyl)-tetraphosphatase (symmetrical)</fullName>
        <ecNumber evidence="1">3.6.1.41</ecNumber>
    </recommendedName>
</protein>
<evidence type="ECO:0000313" key="9">
    <source>
        <dbReference type="Proteomes" id="UP000195781"/>
    </source>
</evidence>
<evidence type="ECO:0000256" key="3">
    <source>
        <dbReference type="ARBA" id="ARBA00022741"/>
    </source>
</evidence>